<dbReference type="Proteomes" id="UP000628442">
    <property type="component" value="Unassembled WGS sequence"/>
</dbReference>
<dbReference type="AlphaFoldDB" id="A0A411WRW8"/>
<evidence type="ECO:0000313" key="4">
    <source>
        <dbReference type="EMBL" id="QBH99397.1"/>
    </source>
</evidence>
<evidence type="ECO:0000313" key="3">
    <source>
        <dbReference type="EMBL" id="GGY44515.1"/>
    </source>
</evidence>
<reference evidence="3" key="3">
    <citation type="submission" date="2022-12" db="EMBL/GenBank/DDBJ databases">
        <authorList>
            <person name="Sun Q."/>
            <person name="Kim S."/>
        </authorList>
    </citation>
    <scope>NUCLEOTIDE SEQUENCE</scope>
    <source>
        <strain evidence="3">KCTC 12343</strain>
    </source>
</reference>
<proteinExistence type="predicted"/>
<reference evidence="3" key="1">
    <citation type="journal article" date="2014" name="Int. J. Syst. Evol. Microbiol.">
        <title>Complete genome sequence of Corynebacterium casei LMG S-19264T (=DSM 44701T), isolated from a smear-ripened cheese.</title>
        <authorList>
            <consortium name="US DOE Joint Genome Institute (JGI-PGF)"/>
            <person name="Walter F."/>
            <person name="Albersmeier A."/>
            <person name="Kalinowski J."/>
            <person name="Ruckert C."/>
        </authorList>
    </citation>
    <scope>NUCLEOTIDE SEQUENCE</scope>
    <source>
        <strain evidence="3">KCTC 12343</strain>
    </source>
</reference>
<evidence type="ECO:0000313" key="6">
    <source>
        <dbReference type="Proteomes" id="UP000628442"/>
    </source>
</evidence>
<sequence length="95" mass="9809">MTLYQKIPTTSSRIDPMMLVAAAGIVLLSVVATAMIVRWLPDEGRAGDASVAPPVPATAARASSASSSADLPATPVTRKVRDQNSQARATQFASA</sequence>
<organism evidence="3 6">
    <name type="scientific">Pseudoduganella albidiflava</name>
    <dbReference type="NCBI Taxonomy" id="321983"/>
    <lineage>
        <taxon>Bacteria</taxon>
        <taxon>Pseudomonadati</taxon>
        <taxon>Pseudomonadota</taxon>
        <taxon>Betaproteobacteria</taxon>
        <taxon>Burkholderiales</taxon>
        <taxon>Oxalobacteraceae</taxon>
        <taxon>Telluria group</taxon>
        <taxon>Pseudoduganella</taxon>
    </lineage>
</organism>
<accession>A0A411WRW8</accession>
<dbReference type="EMBL" id="CP036401">
    <property type="protein sequence ID" value="QBH99397.1"/>
    <property type="molecule type" value="Genomic_DNA"/>
</dbReference>
<keyword evidence="2" id="KW-0812">Transmembrane</keyword>
<protein>
    <submittedName>
        <fullName evidence="3">Uncharacterized protein</fullName>
    </submittedName>
</protein>
<feature type="region of interest" description="Disordered" evidence="1">
    <location>
        <begin position="46"/>
        <end position="95"/>
    </location>
</feature>
<name>A0A411WRW8_9BURK</name>
<dbReference type="Proteomes" id="UP000292307">
    <property type="component" value="Chromosome"/>
</dbReference>
<keyword evidence="2" id="KW-0472">Membrane</keyword>
<dbReference type="EMBL" id="BMWV01000006">
    <property type="protein sequence ID" value="GGY44515.1"/>
    <property type="molecule type" value="Genomic_DNA"/>
</dbReference>
<dbReference type="OrthoDB" id="8759921at2"/>
<feature type="compositionally biased region" description="Polar residues" evidence="1">
    <location>
        <begin position="83"/>
        <end position="95"/>
    </location>
</feature>
<reference evidence="4 5" key="2">
    <citation type="submission" date="2019-02" db="EMBL/GenBank/DDBJ databases">
        <title>Draft Genome Sequences of Six Type Strains of the Genus Massilia.</title>
        <authorList>
            <person name="Miess H."/>
            <person name="Frediansyhah A."/>
            <person name="Gross H."/>
        </authorList>
    </citation>
    <scope>NUCLEOTIDE SEQUENCE [LARGE SCALE GENOMIC DNA]</scope>
    <source>
        <strain evidence="4 5">DSM 17472</strain>
    </source>
</reference>
<feature type="compositionally biased region" description="Low complexity" evidence="1">
    <location>
        <begin position="48"/>
        <end position="75"/>
    </location>
</feature>
<evidence type="ECO:0000256" key="2">
    <source>
        <dbReference type="SAM" id="Phobius"/>
    </source>
</evidence>
<feature type="transmembrane region" description="Helical" evidence="2">
    <location>
        <begin position="20"/>
        <end position="40"/>
    </location>
</feature>
<evidence type="ECO:0000256" key="1">
    <source>
        <dbReference type="SAM" id="MobiDB-lite"/>
    </source>
</evidence>
<evidence type="ECO:0000313" key="5">
    <source>
        <dbReference type="Proteomes" id="UP000292307"/>
    </source>
</evidence>
<gene>
    <name evidence="4" type="ORF">EYF70_00035</name>
    <name evidence="3" type="ORF">GCM10007387_28060</name>
</gene>
<dbReference type="RefSeq" id="WP_131143554.1">
    <property type="nucleotide sequence ID" value="NZ_BMWV01000006.1"/>
</dbReference>
<keyword evidence="5" id="KW-1185">Reference proteome</keyword>
<keyword evidence="2" id="KW-1133">Transmembrane helix</keyword>